<protein>
    <recommendedName>
        <fullName evidence="4">HNH nuclease domain-containing protein</fullName>
    </recommendedName>
</protein>
<name>A0ABR0SL60_9HYPO</name>
<sequence>METPRERAKTALKQSFKNAFGISEDVKVKALIRYLQSSTNSAPVEPIASLDDIEERVKVIKKIEDSFDERVLRGIAECPLGVTDAFQTPDNLLSIFLGGRLPVNLDEIFKEMRESRPDINRDGDYSEDEHYEDPNPNLITVRSTNEMNKCLRRDGDRCILTGAIDPEAVHIVPFPTTISMSCVMASRGHYSSLPIGENNDYWMRRFLAEGVGCMDKQWNMLWLGLKRLSITPI</sequence>
<accession>A0ABR0SL60</accession>
<proteinExistence type="predicted"/>
<evidence type="ECO:0000313" key="3">
    <source>
        <dbReference type="Proteomes" id="UP001338125"/>
    </source>
</evidence>
<evidence type="ECO:0000313" key="2">
    <source>
        <dbReference type="EMBL" id="KAK5992436.1"/>
    </source>
</evidence>
<evidence type="ECO:0000256" key="1">
    <source>
        <dbReference type="SAM" id="MobiDB-lite"/>
    </source>
</evidence>
<dbReference type="EMBL" id="JAVFKD010000012">
    <property type="protein sequence ID" value="KAK5992436.1"/>
    <property type="molecule type" value="Genomic_DNA"/>
</dbReference>
<dbReference type="Proteomes" id="UP001338125">
    <property type="component" value="Unassembled WGS sequence"/>
</dbReference>
<feature type="region of interest" description="Disordered" evidence="1">
    <location>
        <begin position="117"/>
        <end position="138"/>
    </location>
</feature>
<evidence type="ECO:0008006" key="4">
    <source>
        <dbReference type="Google" id="ProtNLM"/>
    </source>
</evidence>
<reference evidence="2 3" key="1">
    <citation type="submission" date="2024-01" db="EMBL/GenBank/DDBJ databases">
        <title>Complete genome of Cladobotryum mycophilum ATHUM6906.</title>
        <authorList>
            <person name="Christinaki A.C."/>
            <person name="Myridakis A.I."/>
            <person name="Kouvelis V.N."/>
        </authorList>
    </citation>
    <scope>NUCLEOTIDE SEQUENCE [LARGE SCALE GENOMIC DNA]</scope>
    <source>
        <strain evidence="2 3">ATHUM6906</strain>
    </source>
</reference>
<comment type="caution">
    <text evidence="2">The sequence shown here is derived from an EMBL/GenBank/DDBJ whole genome shotgun (WGS) entry which is preliminary data.</text>
</comment>
<keyword evidence="3" id="KW-1185">Reference proteome</keyword>
<organism evidence="2 3">
    <name type="scientific">Cladobotryum mycophilum</name>
    <dbReference type="NCBI Taxonomy" id="491253"/>
    <lineage>
        <taxon>Eukaryota</taxon>
        <taxon>Fungi</taxon>
        <taxon>Dikarya</taxon>
        <taxon>Ascomycota</taxon>
        <taxon>Pezizomycotina</taxon>
        <taxon>Sordariomycetes</taxon>
        <taxon>Hypocreomycetidae</taxon>
        <taxon>Hypocreales</taxon>
        <taxon>Hypocreaceae</taxon>
        <taxon>Cladobotryum</taxon>
    </lineage>
</organism>
<gene>
    <name evidence="2" type="ORF">PT974_05840</name>
</gene>